<evidence type="ECO:0000313" key="2">
    <source>
        <dbReference type="EMBL" id="HFC93675.1"/>
    </source>
</evidence>
<comment type="similarity">
    <text evidence="1">Belongs to the methyltransferase superfamily. RsmJ family.</text>
</comment>
<proteinExistence type="inferred from homology"/>
<dbReference type="Gene3D" id="3.40.50.150">
    <property type="entry name" value="Vaccinia Virus protein VP39"/>
    <property type="match status" value="1"/>
</dbReference>
<dbReference type="GO" id="GO:0005737">
    <property type="term" value="C:cytoplasm"/>
    <property type="evidence" value="ECO:0007669"/>
    <property type="project" value="UniProtKB-SubCell"/>
</dbReference>
<comment type="catalytic activity">
    <reaction evidence="1">
        <text>guanosine(1516) in 16S rRNA + S-adenosyl-L-methionine = N(2)-methylguanosine(1516) in 16S rRNA + S-adenosyl-L-homocysteine + H(+)</text>
        <dbReference type="Rhea" id="RHEA:43220"/>
        <dbReference type="Rhea" id="RHEA-COMP:10412"/>
        <dbReference type="Rhea" id="RHEA-COMP:10413"/>
        <dbReference type="ChEBI" id="CHEBI:15378"/>
        <dbReference type="ChEBI" id="CHEBI:57856"/>
        <dbReference type="ChEBI" id="CHEBI:59789"/>
        <dbReference type="ChEBI" id="CHEBI:74269"/>
        <dbReference type="ChEBI" id="CHEBI:74481"/>
        <dbReference type="EC" id="2.1.1.242"/>
    </reaction>
</comment>
<dbReference type="Pfam" id="PF04445">
    <property type="entry name" value="SAM_MT"/>
    <property type="match status" value="1"/>
</dbReference>
<keyword evidence="1 2" id="KW-0489">Methyltransferase</keyword>
<keyword evidence="1" id="KW-0949">S-adenosyl-L-methionine</keyword>
<keyword evidence="1" id="KW-0963">Cytoplasm</keyword>
<dbReference type="EC" id="2.1.1.242" evidence="1"/>
<comment type="subcellular location">
    <subcellularLocation>
        <location evidence="1">Cytoplasm</location>
    </subcellularLocation>
</comment>
<dbReference type="SUPFAM" id="SSF53335">
    <property type="entry name" value="S-adenosyl-L-methionine-dependent methyltransferases"/>
    <property type="match status" value="1"/>
</dbReference>
<comment type="function">
    <text evidence="1">Specifically methylates the guanosine in position 1516 of 16S rRNA.</text>
</comment>
<comment type="caution">
    <text evidence="1">Lacks conserved residue(s) required for the propagation of feature annotation.</text>
</comment>
<protein>
    <recommendedName>
        <fullName evidence="1">Ribosomal RNA small subunit methyltransferase J</fullName>
        <ecNumber evidence="1">2.1.1.242</ecNumber>
    </recommendedName>
    <alternativeName>
        <fullName evidence="1">16S rRNA m2G1516 methyltransferase</fullName>
    </alternativeName>
    <alternativeName>
        <fullName evidence="1">rRNA (guanine-N(2)-)-methyltransferase</fullName>
    </alternativeName>
</protein>
<dbReference type="InterPro" id="IPR007536">
    <property type="entry name" value="16SrRNA_methylTrfase_J"/>
</dbReference>
<dbReference type="GO" id="GO:0008990">
    <property type="term" value="F:rRNA (guanine-N2-)-methyltransferase activity"/>
    <property type="evidence" value="ECO:0007669"/>
    <property type="project" value="UniProtKB-UniRule"/>
</dbReference>
<accession>A0A7V2T1Y5</accession>
<feature type="binding site" evidence="1">
    <location>
        <position position="207"/>
    </location>
    <ligand>
        <name>S-adenosyl-L-methionine</name>
        <dbReference type="ChEBI" id="CHEBI:59789"/>
    </ligand>
</feature>
<evidence type="ECO:0000256" key="1">
    <source>
        <dbReference type="HAMAP-Rule" id="MF_01523"/>
    </source>
</evidence>
<dbReference type="CDD" id="cd02440">
    <property type="entry name" value="AdoMet_MTases"/>
    <property type="match status" value="1"/>
</dbReference>
<dbReference type="PANTHER" id="PTHR36112">
    <property type="entry name" value="RIBOSOMAL RNA SMALL SUBUNIT METHYLTRANSFERASE J"/>
    <property type="match status" value="1"/>
</dbReference>
<dbReference type="HAMAP" id="MF_01523">
    <property type="entry name" value="16SrRNA_methyltr_J"/>
    <property type="match status" value="1"/>
</dbReference>
<keyword evidence="1" id="KW-0808">Transferase</keyword>
<gene>
    <name evidence="1" type="primary">rsmJ</name>
    <name evidence="2" type="ORF">ENJ51_12775</name>
</gene>
<dbReference type="AlphaFoldDB" id="A0A7V2T1Y5"/>
<organism evidence="2">
    <name type="scientific">Leucothrix mucor</name>
    <dbReference type="NCBI Taxonomy" id="45248"/>
    <lineage>
        <taxon>Bacteria</taxon>
        <taxon>Pseudomonadati</taxon>
        <taxon>Pseudomonadota</taxon>
        <taxon>Gammaproteobacteria</taxon>
        <taxon>Thiotrichales</taxon>
        <taxon>Thiotrichaceae</taxon>
        <taxon>Leucothrix</taxon>
    </lineage>
</organism>
<reference evidence="2" key="1">
    <citation type="journal article" date="2020" name="mSystems">
        <title>Genome- and Community-Level Interaction Insights into Carbon Utilization and Element Cycling Functions of Hydrothermarchaeota in Hydrothermal Sediment.</title>
        <authorList>
            <person name="Zhou Z."/>
            <person name="Liu Y."/>
            <person name="Xu W."/>
            <person name="Pan J."/>
            <person name="Luo Z.H."/>
            <person name="Li M."/>
        </authorList>
    </citation>
    <scope>NUCLEOTIDE SEQUENCE [LARGE SCALE GENOMIC DNA]</scope>
    <source>
        <strain evidence="2">HyVt-493</strain>
    </source>
</reference>
<keyword evidence="1" id="KW-0698">rRNA processing</keyword>
<dbReference type="InterPro" id="IPR029063">
    <property type="entry name" value="SAM-dependent_MTases_sf"/>
</dbReference>
<dbReference type="Proteomes" id="UP000885750">
    <property type="component" value="Unassembled WGS sequence"/>
</dbReference>
<sequence length="283" mass="31469">MQQKHRRRIIKSIANINPQLIALSGSEDCDASQLASIAKLIHSPLISPQDFIKQSKKQTNPASFQYGLILQDDRLELHSFKSKKQTPLCIDFLTGKSRHRRIYGGGKGQAIAKAIGIKKIPNIKVIDATAGLGGDAFVLASLGCHIILLERNPVIYSLLKNALDRVQDSDDQEVKAICSRMKLINQSADRYLLAQQAENYADVIYLDPMFPSRKKSAKVKKEMAYFHDIVGEDKDSDALLNLALKGAKKRIVVKRPRLAEALAGLKAPFSIMGKSTRYDIYIP</sequence>
<comment type="caution">
    <text evidence="2">The sequence shown here is derived from an EMBL/GenBank/DDBJ whole genome shotgun (WGS) entry which is preliminary data.</text>
</comment>
<dbReference type="PANTHER" id="PTHR36112:SF1">
    <property type="entry name" value="RIBOSOMAL RNA SMALL SUBUNIT METHYLTRANSFERASE J"/>
    <property type="match status" value="1"/>
</dbReference>
<dbReference type="EMBL" id="DRMS01000482">
    <property type="protein sequence ID" value="HFC93675.1"/>
    <property type="molecule type" value="Genomic_DNA"/>
</dbReference>
<feature type="binding site" evidence="1">
    <location>
        <begin position="150"/>
        <end position="151"/>
    </location>
    <ligand>
        <name>S-adenosyl-L-methionine</name>
        <dbReference type="ChEBI" id="CHEBI:59789"/>
    </ligand>
</feature>
<name>A0A7V2T1Y5_LEUMU</name>